<feature type="region of interest" description="Disordered" evidence="1">
    <location>
        <begin position="333"/>
        <end position="366"/>
    </location>
</feature>
<reference evidence="2 3" key="1">
    <citation type="journal article" date="2018" name="BMC Genomics">
        <title>Comparative genome analyses reveal sequence features reflecting distinct modes of host-adaptation between dicot and monocot powdery mildew.</title>
        <authorList>
            <person name="Wu Y."/>
            <person name="Ma X."/>
            <person name="Pan Z."/>
            <person name="Kale S.D."/>
            <person name="Song Y."/>
            <person name="King H."/>
            <person name="Zhang Q."/>
            <person name="Presley C."/>
            <person name="Deng X."/>
            <person name="Wei C.I."/>
            <person name="Xiao S."/>
        </authorList>
    </citation>
    <scope>NUCLEOTIDE SEQUENCE [LARGE SCALE GENOMIC DNA]</scope>
    <source>
        <strain evidence="2">UMSG2</strain>
    </source>
</reference>
<evidence type="ECO:0000313" key="3">
    <source>
        <dbReference type="Proteomes" id="UP000286134"/>
    </source>
</evidence>
<dbReference type="Proteomes" id="UP000286134">
    <property type="component" value="Unassembled WGS sequence"/>
</dbReference>
<feature type="compositionally biased region" description="Low complexity" evidence="1">
    <location>
        <begin position="285"/>
        <end position="295"/>
    </location>
</feature>
<dbReference type="AlphaFoldDB" id="A0A420HVG3"/>
<evidence type="ECO:0000313" key="2">
    <source>
        <dbReference type="EMBL" id="RKF61407.1"/>
    </source>
</evidence>
<feature type="compositionally biased region" description="Basic and acidic residues" evidence="1">
    <location>
        <begin position="333"/>
        <end position="342"/>
    </location>
</feature>
<name>A0A420HVG3_9PEZI</name>
<dbReference type="EMBL" id="MCFK01004264">
    <property type="protein sequence ID" value="RKF61407.1"/>
    <property type="molecule type" value="Genomic_DNA"/>
</dbReference>
<gene>
    <name evidence="2" type="ORF">OnM2_042059</name>
</gene>
<organism evidence="2 3">
    <name type="scientific">Erysiphe neolycopersici</name>
    <dbReference type="NCBI Taxonomy" id="212602"/>
    <lineage>
        <taxon>Eukaryota</taxon>
        <taxon>Fungi</taxon>
        <taxon>Dikarya</taxon>
        <taxon>Ascomycota</taxon>
        <taxon>Pezizomycotina</taxon>
        <taxon>Leotiomycetes</taxon>
        <taxon>Erysiphales</taxon>
        <taxon>Erysiphaceae</taxon>
        <taxon>Erysiphe</taxon>
    </lineage>
</organism>
<comment type="caution">
    <text evidence="2">The sequence shown here is derived from an EMBL/GenBank/DDBJ whole genome shotgun (WGS) entry which is preliminary data.</text>
</comment>
<proteinExistence type="predicted"/>
<accession>A0A420HVG3</accession>
<keyword evidence="3" id="KW-1185">Reference proteome</keyword>
<feature type="region of interest" description="Disordered" evidence="1">
    <location>
        <begin position="285"/>
        <end position="307"/>
    </location>
</feature>
<sequence length="624" mass="72497">MGSRAKRKLKHKLNNKKYVSYSKYCRTYGAPEPAAGNISRKSNLYEALGNMERSSVEPRGSSCCSDKNLPFQKMFPISIISPHDFKTDPTRAIRTSRESGTRSDELETLLFQCKVDEFLESSKRIVKEPNIITTYFPTLMTEIERIGQDLLRQLAFINNHSRKLSETYERPDQPVQREELLNTESKCDISASSFVSLKDEQFKMEQIYGEILICYRPETNTTESSMEQYPAEDPDRNVTQYYHEKQETDNLLDPLIVPVFEGGSVEQITIEQETDEEIMNYCRSETNTTETNTTESSREQYQVESPDSIVTQCYHEKKETDNMLDPVIDLVTERKGSEDDKGAQATKSKKKKSKKKKKKKKKPKSEEDLSKDVVKIYGTKVAFDIAEEEKGIMEILNFYTEMSVEESDDFERYINFLEYHCYIIKLLIKEPDGLASLRSKFDQISSKILVHQIFTINHHFFQAVLYCIILARRASEKQKLKLQQYFSGFIEDNKHQKYNEAMLSESNDTIIDYFRIMAENGSMHPVEWYKSLKQVSLNIQKTRSFPGSRPAQDHWTDTILCCTSCDELMPMDPRVDSLIINYIEGSEDFKKGAWYHWLNTRRLPWINAISAFELNRLMEASPSP</sequence>
<protein>
    <submittedName>
        <fullName evidence="2">Uncharacterized protein</fullName>
    </submittedName>
</protein>
<feature type="compositionally biased region" description="Basic residues" evidence="1">
    <location>
        <begin position="347"/>
        <end position="363"/>
    </location>
</feature>
<evidence type="ECO:0000256" key="1">
    <source>
        <dbReference type="SAM" id="MobiDB-lite"/>
    </source>
</evidence>